<evidence type="ECO:0000256" key="1">
    <source>
        <dbReference type="ARBA" id="ARBA00004123"/>
    </source>
</evidence>
<evidence type="ECO:0000313" key="8">
    <source>
        <dbReference type="EMBL" id="CUT99672.1"/>
    </source>
</evidence>
<evidence type="ECO:0000256" key="3">
    <source>
        <dbReference type="ARBA" id="ARBA00022478"/>
    </source>
</evidence>
<dbReference type="OrthoDB" id="10256606at2759"/>
<dbReference type="SUPFAM" id="SSF88798">
    <property type="entry name" value="N-terminal, heterodimerisation domain of RBP7 (RpoE)"/>
    <property type="match status" value="1"/>
</dbReference>
<dbReference type="SUPFAM" id="SSF50249">
    <property type="entry name" value="Nucleic acid-binding proteins"/>
    <property type="match status" value="1"/>
</dbReference>
<dbReference type="InterPro" id="IPR036898">
    <property type="entry name" value="RNA_pol_Rpb7-like_N_sf"/>
</dbReference>
<feature type="domain" description="RNA polymerase Rpb7-like N-terminal" evidence="6">
    <location>
        <begin position="8"/>
        <end position="64"/>
    </location>
</feature>
<keyword evidence="4" id="KW-0804">Transcription</keyword>
<dbReference type="InterPro" id="IPR005576">
    <property type="entry name" value="Rpb7-like_N"/>
</dbReference>
<evidence type="ECO:0000256" key="4">
    <source>
        <dbReference type="ARBA" id="ARBA00023163"/>
    </source>
</evidence>
<dbReference type="PANTHER" id="PTHR12709">
    <property type="entry name" value="DNA-DIRECTED RNA POLYMERASE II, III"/>
    <property type="match status" value="1"/>
</dbReference>
<comment type="subcellular location">
    <subcellularLocation>
        <location evidence="1">Nucleus</location>
    </subcellularLocation>
</comment>
<dbReference type="eggNOG" id="KOG3297">
    <property type="taxonomic scope" value="Eukaryota"/>
</dbReference>
<dbReference type="GO" id="GO:0005666">
    <property type="term" value="C:RNA polymerase III complex"/>
    <property type="evidence" value="ECO:0007669"/>
    <property type="project" value="TreeGrafter"/>
</dbReference>
<evidence type="ECO:0000256" key="2">
    <source>
        <dbReference type="ARBA" id="ARBA00009307"/>
    </source>
</evidence>
<reference evidence="8" key="1">
    <citation type="journal article" date="2013" name="Nature">
        <title>The genomes of four tapeworm species reveal adaptations to parasitism.</title>
        <authorList>
            <person name="Tsai I.J."/>
            <person name="Zarowiecki M."/>
            <person name="Holroyd N."/>
            <person name="Garciarrubio A."/>
            <person name="Sanchez-Flores A."/>
            <person name="Brooks K.L."/>
            <person name="Tracey A."/>
            <person name="Bobes R.J."/>
            <person name="Fragoso G."/>
            <person name="Sciutto E."/>
            <person name="Aslett M."/>
            <person name="Beasley H."/>
            <person name="Bennett H.M."/>
            <person name="Cai J."/>
            <person name="Camicia F."/>
            <person name="Clark R."/>
            <person name="Cucher M."/>
            <person name="De Silva N."/>
            <person name="Day T.A."/>
            <person name="Deplazes P."/>
            <person name="Estrada K."/>
            <person name="Fernandez C."/>
            <person name="Holland P.W."/>
            <person name="Hou J."/>
            <person name="Hu S."/>
            <person name="Huckvale T."/>
            <person name="Hung S.S."/>
            <person name="Kamenetzky L."/>
            <person name="Keane J.A."/>
            <person name="Kiss F."/>
            <person name="Koziol U."/>
            <person name="Lambert O."/>
            <person name="Liu K."/>
            <person name="Luo X."/>
            <person name="Luo Y."/>
            <person name="Macchiaroli N."/>
            <person name="Nichol S."/>
            <person name="Paps J."/>
            <person name="Parkinson J."/>
            <person name="Pouchkina-Stantcheva N."/>
            <person name="Riddiford N."/>
            <person name="Rosenzvit M."/>
            <person name="Salinas G."/>
            <person name="Wasmuth J.D."/>
            <person name="Zamanian M."/>
            <person name="Zheng Y."/>
            <person name="Cai X."/>
            <person name="Soberon X."/>
            <person name="Olson P.D."/>
            <person name="Laclette J.P."/>
            <person name="Brehm K."/>
            <person name="Berriman M."/>
            <person name="Garciarrubio A."/>
            <person name="Bobes R.J."/>
            <person name="Fragoso G."/>
            <person name="Sanchez-Flores A."/>
            <person name="Estrada K."/>
            <person name="Cevallos M.A."/>
            <person name="Morett E."/>
            <person name="Gonzalez V."/>
            <person name="Portillo T."/>
            <person name="Ochoa-Leyva A."/>
            <person name="Jose M.V."/>
            <person name="Sciutto E."/>
            <person name="Landa A."/>
            <person name="Jimenez L."/>
            <person name="Valdes V."/>
            <person name="Carrero J.C."/>
            <person name="Larralde C."/>
            <person name="Morales-Montor J."/>
            <person name="Limon-Lason J."/>
            <person name="Soberon X."/>
            <person name="Laclette J.P."/>
        </authorList>
    </citation>
    <scope>NUCLEOTIDE SEQUENCE [LARGE SCALE GENOMIC DNA]</scope>
</reference>
<dbReference type="EMBL" id="LN902845">
    <property type="protein sequence ID" value="CUT99672.1"/>
    <property type="molecule type" value="Genomic_DNA"/>
</dbReference>
<dbReference type="PANTHER" id="PTHR12709:SF1">
    <property type="entry name" value="DNA-DIRECTED RNA POLYMERASE III SUBUNIT RPC8"/>
    <property type="match status" value="1"/>
</dbReference>
<keyword evidence="3" id="KW-0240">DNA-directed RNA polymerase</keyword>
<evidence type="ECO:0000256" key="5">
    <source>
        <dbReference type="ARBA" id="ARBA00023242"/>
    </source>
</evidence>
<dbReference type="AlphaFoldDB" id="A0A068Y7R1"/>
<dbReference type="InterPro" id="IPR012340">
    <property type="entry name" value="NA-bd_OB-fold"/>
</dbReference>
<keyword evidence="5" id="KW-0539">Nucleus</keyword>
<proteinExistence type="inferred from homology"/>
<evidence type="ECO:0000259" key="7">
    <source>
        <dbReference type="Pfam" id="PF08292"/>
    </source>
</evidence>
<reference evidence="8" key="2">
    <citation type="submission" date="2015-11" db="EMBL/GenBank/DDBJ databases">
        <authorList>
            <person name="Zhang Y."/>
            <person name="Guo Z."/>
        </authorList>
    </citation>
    <scope>NUCLEOTIDE SEQUENCE</scope>
</reference>
<dbReference type="OMA" id="LGPTLWW"/>
<evidence type="ECO:0000313" key="9">
    <source>
        <dbReference type="Proteomes" id="UP000017246"/>
    </source>
</evidence>
<evidence type="ECO:0000259" key="6">
    <source>
        <dbReference type="Pfam" id="PF03876"/>
    </source>
</evidence>
<name>A0A068Y7R1_ECHMU</name>
<dbReference type="InterPro" id="IPR045113">
    <property type="entry name" value="Rpb7-like"/>
</dbReference>
<protein>
    <submittedName>
        <fullName evidence="8">DNA directed RNA polymerase III subunit</fullName>
    </submittedName>
</protein>
<dbReference type="Pfam" id="PF08292">
    <property type="entry name" value="RNA_pol_Rbc25"/>
    <property type="match status" value="1"/>
</dbReference>
<dbReference type="Pfam" id="PF03876">
    <property type="entry name" value="SHS2_Rpb7-N"/>
    <property type="match status" value="1"/>
</dbReference>
<accession>A0A068Y7R1</accession>
<dbReference type="InterPro" id="IPR013238">
    <property type="entry name" value="RNA_pol_III_Rbc25"/>
</dbReference>
<dbReference type="Gene3D" id="3.30.1490.120">
    <property type="entry name" value="RNA polymerase Rpb7-like, N-terminal domain"/>
    <property type="match status" value="1"/>
</dbReference>
<dbReference type="STRING" id="6211.A0A068Y7R1"/>
<keyword evidence="9" id="KW-1185">Reference proteome</keyword>
<feature type="domain" description="RNA polymerase III subunit Rpc25" evidence="7">
    <location>
        <begin position="83"/>
        <end position="199"/>
    </location>
</feature>
<sequence length="201" mass="23195">MFVVVPITDVVIIKPKKFGSDIEEVIAHELNSRFSNKVLYKVGLCISLWDIKKIGDMYILHDSGSYQVVVSFRLICFRPSIDEVIIGTVKNCTPDGLHVSLYFFDDIFIPADKLRHPSKFDFEQQCWIWQYEDDGESADLRIEKNDTIRFRVEQEVWQDPNPNGEKQDQNQPVSPFGNKSPYVILGSIFSDGLGLTCWWIN</sequence>
<dbReference type="Proteomes" id="UP000017246">
    <property type="component" value="Unassembled WGS sequence"/>
</dbReference>
<dbReference type="GO" id="GO:0006384">
    <property type="term" value="P:transcription initiation at RNA polymerase III promoter"/>
    <property type="evidence" value="ECO:0007669"/>
    <property type="project" value="TreeGrafter"/>
</dbReference>
<organism evidence="8 9">
    <name type="scientific">Echinococcus multilocularis</name>
    <name type="common">Fox tapeworm</name>
    <dbReference type="NCBI Taxonomy" id="6211"/>
    <lineage>
        <taxon>Eukaryota</taxon>
        <taxon>Metazoa</taxon>
        <taxon>Spiralia</taxon>
        <taxon>Lophotrochozoa</taxon>
        <taxon>Platyhelminthes</taxon>
        <taxon>Cestoda</taxon>
        <taxon>Eucestoda</taxon>
        <taxon>Cyclophyllidea</taxon>
        <taxon>Taeniidae</taxon>
        <taxon>Echinococcus</taxon>
    </lineage>
</organism>
<dbReference type="Gene3D" id="2.40.50.140">
    <property type="entry name" value="Nucleic acid-binding proteins"/>
    <property type="match status" value="1"/>
</dbReference>
<comment type="similarity">
    <text evidence="2">Belongs to the eukaryotic RPB7/RPC8 RNA polymerase subunit family.</text>
</comment>